<evidence type="ECO:0000313" key="2">
    <source>
        <dbReference type="Proteomes" id="UP001159363"/>
    </source>
</evidence>
<sequence>MEFTNPSSWPAWERIFLRYMSVSGYNSKPHKEKIDILLYLLGEHADEIWPQIQPAQETQEQALQAFWEYFNPQSNTIFEQYKVNSLVQLHGESVGEFVTTSHTVVVGMDDKKMCEQLQLLPKLTLEAAVLVAKQAELQYQ</sequence>
<dbReference type="EMBL" id="JARBHB010000007">
    <property type="protein sequence ID" value="KAJ8879053.1"/>
    <property type="molecule type" value="Genomic_DNA"/>
</dbReference>
<evidence type="ECO:0008006" key="3">
    <source>
        <dbReference type="Google" id="ProtNLM"/>
    </source>
</evidence>
<accession>A0ABQ9H4F2</accession>
<proteinExistence type="predicted"/>
<dbReference type="Proteomes" id="UP001159363">
    <property type="component" value="Chromosome 6"/>
</dbReference>
<evidence type="ECO:0000313" key="1">
    <source>
        <dbReference type="EMBL" id="KAJ8879053.1"/>
    </source>
</evidence>
<keyword evidence="2" id="KW-1185">Reference proteome</keyword>
<comment type="caution">
    <text evidence="1">The sequence shown here is derived from an EMBL/GenBank/DDBJ whole genome shotgun (WGS) entry which is preliminary data.</text>
</comment>
<protein>
    <recommendedName>
        <fullName evidence="3">Retrotransposon gag domain-containing protein</fullName>
    </recommendedName>
</protein>
<organism evidence="1 2">
    <name type="scientific">Dryococelus australis</name>
    <dbReference type="NCBI Taxonomy" id="614101"/>
    <lineage>
        <taxon>Eukaryota</taxon>
        <taxon>Metazoa</taxon>
        <taxon>Ecdysozoa</taxon>
        <taxon>Arthropoda</taxon>
        <taxon>Hexapoda</taxon>
        <taxon>Insecta</taxon>
        <taxon>Pterygota</taxon>
        <taxon>Neoptera</taxon>
        <taxon>Polyneoptera</taxon>
        <taxon>Phasmatodea</taxon>
        <taxon>Verophasmatodea</taxon>
        <taxon>Anareolatae</taxon>
        <taxon>Phasmatidae</taxon>
        <taxon>Eurycanthinae</taxon>
        <taxon>Dryococelus</taxon>
    </lineage>
</organism>
<reference evidence="1 2" key="1">
    <citation type="submission" date="2023-02" db="EMBL/GenBank/DDBJ databases">
        <title>LHISI_Scaffold_Assembly.</title>
        <authorList>
            <person name="Stuart O.P."/>
            <person name="Cleave R."/>
            <person name="Magrath M.J.L."/>
            <person name="Mikheyev A.S."/>
        </authorList>
    </citation>
    <scope>NUCLEOTIDE SEQUENCE [LARGE SCALE GENOMIC DNA]</scope>
    <source>
        <strain evidence="1">Daus_M_001</strain>
        <tissue evidence="1">Leg muscle</tissue>
    </source>
</reference>
<name>A0ABQ9H4F2_9NEOP</name>
<gene>
    <name evidence="1" type="ORF">PR048_019659</name>
</gene>